<gene>
    <name evidence="1" type="ORF">TGAMA5MH_03780</name>
</gene>
<sequence length="70" mass="7817">MAYSRSFIGVGVPFKDDDDANRQNRRAALMEDTVNIWAEGGGELEIVIVDIDTADACYELREEAHISRSL</sequence>
<dbReference type="EMBL" id="MTYH01000030">
    <property type="protein sequence ID" value="PNP44475.1"/>
    <property type="molecule type" value="Genomic_DNA"/>
</dbReference>
<reference evidence="1 2" key="1">
    <citation type="submission" date="2017-02" db="EMBL/GenBank/DDBJ databases">
        <title>Genomes of Trichoderma spp. with biocontrol activity.</title>
        <authorList>
            <person name="Gardiner D."/>
            <person name="Kazan K."/>
            <person name="Vos C."/>
            <person name="Harvey P."/>
        </authorList>
    </citation>
    <scope>NUCLEOTIDE SEQUENCE [LARGE SCALE GENOMIC DNA]</scope>
    <source>
        <strain evidence="1 2">A5MH</strain>
    </source>
</reference>
<protein>
    <submittedName>
        <fullName evidence="1">Uncharacterized protein</fullName>
    </submittedName>
</protein>
<name>A0A2K0TG27_9HYPO</name>
<comment type="caution">
    <text evidence="1">The sequence shown here is derived from an EMBL/GenBank/DDBJ whole genome shotgun (WGS) entry which is preliminary data.</text>
</comment>
<dbReference type="AlphaFoldDB" id="A0A2K0TG27"/>
<evidence type="ECO:0000313" key="2">
    <source>
        <dbReference type="Proteomes" id="UP000236546"/>
    </source>
</evidence>
<proteinExistence type="predicted"/>
<organism evidence="1 2">
    <name type="scientific">Trichoderma gamsii</name>
    <dbReference type="NCBI Taxonomy" id="398673"/>
    <lineage>
        <taxon>Eukaryota</taxon>
        <taxon>Fungi</taxon>
        <taxon>Dikarya</taxon>
        <taxon>Ascomycota</taxon>
        <taxon>Pezizomycotina</taxon>
        <taxon>Sordariomycetes</taxon>
        <taxon>Hypocreomycetidae</taxon>
        <taxon>Hypocreales</taxon>
        <taxon>Hypocreaceae</taxon>
        <taxon>Trichoderma</taxon>
    </lineage>
</organism>
<dbReference type="Proteomes" id="UP000236546">
    <property type="component" value="Unassembled WGS sequence"/>
</dbReference>
<accession>A0A2K0TG27</accession>
<evidence type="ECO:0000313" key="1">
    <source>
        <dbReference type="EMBL" id="PNP44475.1"/>
    </source>
</evidence>